<evidence type="ECO:0000313" key="2">
    <source>
        <dbReference type="Proteomes" id="UP000199650"/>
    </source>
</evidence>
<dbReference type="STRING" id="1173584.SAMN05444851_0151"/>
<dbReference type="AlphaFoldDB" id="A0A1I0MN74"/>
<accession>A0A1I0MN74</accession>
<name>A0A1I0MN74_9RHOB</name>
<reference evidence="1 2" key="1">
    <citation type="submission" date="2016-10" db="EMBL/GenBank/DDBJ databases">
        <authorList>
            <person name="de Groot N.N."/>
        </authorList>
    </citation>
    <scope>NUCLEOTIDE SEQUENCE [LARGE SCALE GENOMIC DNA]</scope>
    <source>
        <strain evidence="1 2">DSM 29439</strain>
    </source>
</reference>
<dbReference type="EMBL" id="FOJB01000001">
    <property type="protein sequence ID" value="SEV89398.1"/>
    <property type="molecule type" value="Genomic_DNA"/>
</dbReference>
<sequence>MRNKQCDLLGSSSARRCSPICHKTLINICHEAQGMICAVTRFEARLTRQAPVAGYGIRQANHMVGIIDFSCRQNLPNWLEKGWRGS</sequence>
<protein>
    <submittedName>
        <fullName evidence="1">Uncharacterized protein</fullName>
    </submittedName>
</protein>
<keyword evidence="2" id="KW-1185">Reference proteome</keyword>
<organism evidence="1 2">
    <name type="scientific">Aliiroseovarius sediminilitoris</name>
    <dbReference type="NCBI Taxonomy" id="1173584"/>
    <lineage>
        <taxon>Bacteria</taxon>
        <taxon>Pseudomonadati</taxon>
        <taxon>Pseudomonadota</taxon>
        <taxon>Alphaproteobacteria</taxon>
        <taxon>Rhodobacterales</taxon>
        <taxon>Paracoccaceae</taxon>
        <taxon>Aliiroseovarius</taxon>
    </lineage>
</organism>
<proteinExistence type="predicted"/>
<gene>
    <name evidence="1" type="ORF">SAMN05444851_0151</name>
</gene>
<evidence type="ECO:0000313" key="1">
    <source>
        <dbReference type="EMBL" id="SEV89398.1"/>
    </source>
</evidence>
<dbReference type="Proteomes" id="UP000199650">
    <property type="component" value="Unassembled WGS sequence"/>
</dbReference>